<name>A0A3S3SPM8_9SPHI</name>
<evidence type="ECO:0000313" key="3">
    <source>
        <dbReference type="Proteomes" id="UP000284120"/>
    </source>
</evidence>
<feature type="transmembrane region" description="Helical" evidence="1">
    <location>
        <begin position="79"/>
        <end position="100"/>
    </location>
</feature>
<gene>
    <name evidence="2" type="ORF">DPV69_19065</name>
</gene>
<organism evidence="2 3">
    <name type="scientific">Pedobacter chitinilyticus</name>
    <dbReference type="NCBI Taxonomy" id="2233776"/>
    <lineage>
        <taxon>Bacteria</taxon>
        <taxon>Pseudomonadati</taxon>
        <taxon>Bacteroidota</taxon>
        <taxon>Sphingobacteriia</taxon>
        <taxon>Sphingobacteriales</taxon>
        <taxon>Sphingobacteriaceae</taxon>
        <taxon>Pedobacter</taxon>
    </lineage>
</organism>
<sequence>MKSKVEQPLALICTFTWIGFICSISFMEAWLKFRAPGVTLPIGLGIGRLVFAALNKVEWVFAVAILISNIRTVRKIKISPFYVIVVLILILQTVWLLPALDSRALLYIEAKPVPPSSMHLYFAIAEGIKFVLLLVFGIRLFKLERA</sequence>
<keyword evidence="1" id="KW-1133">Transmembrane helix</keyword>
<dbReference type="Proteomes" id="UP000284120">
    <property type="component" value="Unassembled WGS sequence"/>
</dbReference>
<accession>A0A3S3SPM8</accession>
<dbReference type="AlphaFoldDB" id="A0A3S3SPM8"/>
<keyword evidence="3" id="KW-1185">Reference proteome</keyword>
<proteinExistence type="predicted"/>
<evidence type="ECO:0008006" key="4">
    <source>
        <dbReference type="Google" id="ProtNLM"/>
    </source>
</evidence>
<dbReference type="RefSeq" id="WP_113649011.1">
    <property type="nucleotide sequence ID" value="NZ_QMHN01000007.1"/>
</dbReference>
<dbReference type="OrthoDB" id="1098954at2"/>
<feature type="transmembrane region" description="Helical" evidence="1">
    <location>
        <begin position="9"/>
        <end position="30"/>
    </location>
</feature>
<protein>
    <recommendedName>
        <fullName evidence="4">DUF4149 domain-containing protein</fullName>
    </recommendedName>
</protein>
<reference evidence="2 3" key="1">
    <citation type="submission" date="2018-06" db="EMBL/GenBank/DDBJ databases">
        <title>Pedobacter endophyticus sp. nov., an endophytic bacterium isolated from a leaf of Triticum aestivum.</title>
        <authorList>
            <person name="Zhang L."/>
        </authorList>
    </citation>
    <scope>NUCLEOTIDE SEQUENCE [LARGE SCALE GENOMIC DNA]</scope>
    <source>
        <strain evidence="2 3">CM134L-2</strain>
    </source>
</reference>
<feature type="transmembrane region" description="Helical" evidence="1">
    <location>
        <begin position="42"/>
        <end position="67"/>
    </location>
</feature>
<keyword evidence="1" id="KW-0812">Transmembrane</keyword>
<dbReference type="EMBL" id="SAYW01000007">
    <property type="protein sequence ID" value="RWU04418.1"/>
    <property type="molecule type" value="Genomic_DNA"/>
</dbReference>
<feature type="transmembrane region" description="Helical" evidence="1">
    <location>
        <begin position="120"/>
        <end position="141"/>
    </location>
</feature>
<evidence type="ECO:0000256" key="1">
    <source>
        <dbReference type="SAM" id="Phobius"/>
    </source>
</evidence>
<keyword evidence="1" id="KW-0472">Membrane</keyword>
<evidence type="ECO:0000313" key="2">
    <source>
        <dbReference type="EMBL" id="RWU04418.1"/>
    </source>
</evidence>
<comment type="caution">
    <text evidence="2">The sequence shown here is derived from an EMBL/GenBank/DDBJ whole genome shotgun (WGS) entry which is preliminary data.</text>
</comment>